<dbReference type="KEGG" id="ccp:CHC_T00004156001"/>
<dbReference type="Proteomes" id="UP000012073">
    <property type="component" value="Unassembled WGS sequence"/>
</dbReference>
<sequence length="690" mass="74546">MRNLSLSDFSHINTVNSSGSWNTSGEAGDTRRYSHGRFRIFTKEKVLLSSKNVQWVQNISYPGPIGEAHEGTMSIGAYFVAEIQHLKSDEDWVHQLDPNSAGYVLGVLTAASFGPTSCFSSNSYWVSLRGLPNFSDDSYEGTAGTPVLDGEQGGSKVGIYQGSSERAIKTAQVMASTAKTAVIGVAGATVAGAVGGAVTAALVPGAVQGPPGQGLVRLLGTAAFVAKLNEIHGFHSDAMAKFGNGLKIFIGKVEWPFSGGLGVANETSSNSPEFTGNQTLLSGNGSDSFASMIRQETENREVSVSDELFGGCAFYTSLIVIGFLSLHAFIWLCTRKKPWQEQLVPHAWMIYLFSVVMSHVYRAAVLNSMQYMRSHVGAGTGKGGLYLVAVLQLLVIGIGFTAFFVGVMVLALRRVRRREVKWIPKNEIADPDMRQSALISGEYQAEENDSFHVLFECYYSSLAGPRLWLAALELGIIFLDAIFTALIWNEVVCLAILVSLYAILFGLFLLLAPFVDKVEGTLIVVLGLVEFVLLVMDFLGALGDYDSAEGMEFGSLVLGFVAIGLAVVIAVYCDLIPTISALWAAARRRFRRGRRADSTLEEQSSGDADSEWSELSRWNSGRVEPERRFDREQDHIFAPETTVAHGLSVTEDDSRGREEQEQTRPGGSSMIGEGGGQESAKGVGPRGSVL</sequence>
<feature type="transmembrane region" description="Helical" evidence="2">
    <location>
        <begin position="346"/>
        <end position="364"/>
    </location>
</feature>
<feature type="transmembrane region" description="Helical" evidence="2">
    <location>
        <begin position="522"/>
        <end position="543"/>
    </location>
</feature>
<dbReference type="AlphaFoldDB" id="R7QB93"/>
<evidence type="ECO:0008006" key="5">
    <source>
        <dbReference type="Google" id="ProtNLM"/>
    </source>
</evidence>
<feature type="region of interest" description="Disordered" evidence="1">
    <location>
        <begin position="596"/>
        <end position="617"/>
    </location>
</feature>
<keyword evidence="2" id="KW-1133">Transmembrane helix</keyword>
<dbReference type="Gramene" id="CDF35787">
    <property type="protein sequence ID" value="CDF35787"/>
    <property type="gene ID" value="CHC_T00004156001"/>
</dbReference>
<accession>R7QB93</accession>
<dbReference type="EMBL" id="HG001747">
    <property type="protein sequence ID" value="CDF35787.1"/>
    <property type="molecule type" value="Genomic_DNA"/>
</dbReference>
<organism evidence="3 4">
    <name type="scientific">Chondrus crispus</name>
    <name type="common">Carrageen Irish moss</name>
    <name type="synonym">Polymorpha crispa</name>
    <dbReference type="NCBI Taxonomy" id="2769"/>
    <lineage>
        <taxon>Eukaryota</taxon>
        <taxon>Rhodophyta</taxon>
        <taxon>Florideophyceae</taxon>
        <taxon>Rhodymeniophycidae</taxon>
        <taxon>Gigartinales</taxon>
        <taxon>Gigartinaceae</taxon>
        <taxon>Chondrus</taxon>
    </lineage>
</organism>
<evidence type="ECO:0000313" key="3">
    <source>
        <dbReference type="EMBL" id="CDF35787.1"/>
    </source>
</evidence>
<keyword evidence="4" id="KW-1185">Reference proteome</keyword>
<feature type="compositionally biased region" description="Basic and acidic residues" evidence="1">
    <location>
        <begin position="652"/>
        <end position="662"/>
    </location>
</feature>
<dbReference type="OMA" id="SHINTVN"/>
<evidence type="ECO:0000256" key="2">
    <source>
        <dbReference type="SAM" id="Phobius"/>
    </source>
</evidence>
<gene>
    <name evidence="3" type="ORF">CHC_T00004156001</name>
</gene>
<proteinExistence type="predicted"/>
<feature type="transmembrane region" description="Helical" evidence="2">
    <location>
        <begin position="384"/>
        <end position="412"/>
    </location>
</feature>
<protein>
    <recommendedName>
        <fullName evidence="5">TRP C-terminal domain-containing protein</fullName>
    </recommendedName>
</protein>
<name>R7QB93_CHOCR</name>
<dbReference type="RefSeq" id="XP_005715606.1">
    <property type="nucleotide sequence ID" value="XM_005715549.1"/>
</dbReference>
<evidence type="ECO:0000313" key="4">
    <source>
        <dbReference type="Proteomes" id="UP000012073"/>
    </source>
</evidence>
<feature type="transmembrane region" description="Helical" evidence="2">
    <location>
        <begin position="467"/>
        <end position="488"/>
    </location>
</feature>
<evidence type="ECO:0000256" key="1">
    <source>
        <dbReference type="SAM" id="MobiDB-lite"/>
    </source>
</evidence>
<feature type="transmembrane region" description="Helical" evidence="2">
    <location>
        <begin position="313"/>
        <end position="334"/>
    </location>
</feature>
<dbReference type="OrthoDB" id="5592at2759"/>
<feature type="transmembrane region" description="Helical" evidence="2">
    <location>
        <begin position="494"/>
        <end position="515"/>
    </location>
</feature>
<keyword evidence="2" id="KW-0812">Transmembrane</keyword>
<feature type="transmembrane region" description="Helical" evidence="2">
    <location>
        <begin position="555"/>
        <end position="585"/>
    </location>
</feature>
<feature type="region of interest" description="Disordered" evidence="1">
    <location>
        <begin position="633"/>
        <end position="690"/>
    </location>
</feature>
<keyword evidence="2" id="KW-0472">Membrane</keyword>
<reference evidence="4" key="1">
    <citation type="journal article" date="2013" name="Proc. Natl. Acad. Sci. U.S.A.">
        <title>Genome structure and metabolic features in the red seaweed Chondrus crispus shed light on evolution of the Archaeplastida.</title>
        <authorList>
            <person name="Collen J."/>
            <person name="Porcel B."/>
            <person name="Carre W."/>
            <person name="Ball S.G."/>
            <person name="Chaparro C."/>
            <person name="Tonon T."/>
            <person name="Barbeyron T."/>
            <person name="Michel G."/>
            <person name="Noel B."/>
            <person name="Valentin K."/>
            <person name="Elias M."/>
            <person name="Artiguenave F."/>
            <person name="Arun A."/>
            <person name="Aury J.M."/>
            <person name="Barbosa-Neto J.F."/>
            <person name="Bothwell J.H."/>
            <person name="Bouget F.Y."/>
            <person name="Brillet L."/>
            <person name="Cabello-Hurtado F."/>
            <person name="Capella-Gutierrez S."/>
            <person name="Charrier B."/>
            <person name="Cladiere L."/>
            <person name="Cock J.M."/>
            <person name="Coelho S.M."/>
            <person name="Colleoni C."/>
            <person name="Czjzek M."/>
            <person name="Da Silva C."/>
            <person name="Delage L."/>
            <person name="Denoeud F."/>
            <person name="Deschamps P."/>
            <person name="Dittami S.M."/>
            <person name="Gabaldon T."/>
            <person name="Gachon C.M."/>
            <person name="Groisillier A."/>
            <person name="Herve C."/>
            <person name="Jabbari K."/>
            <person name="Katinka M."/>
            <person name="Kloareg B."/>
            <person name="Kowalczyk N."/>
            <person name="Labadie K."/>
            <person name="Leblanc C."/>
            <person name="Lopez P.J."/>
            <person name="McLachlan D.H."/>
            <person name="Meslet-Cladiere L."/>
            <person name="Moustafa A."/>
            <person name="Nehr Z."/>
            <person name="Nyvall Collen P."/>
            <person name="Panaud O."/>
            <person name="Partensky F."/>
            <person name="Poulain J."/>
            <person name="Rensing S.A."/>
            <person name="Rousvoal S."/>
            <person name="Samson G."/>
            <person name="Symeonidi A."/>
            <person name="Weissenbach J."/>
            <person name="Zambounis A."/>
            <person name="Wincker P."/>
            <person name="Boyen C."/>
        </authorList>
    </citation>
    <scope>NUCLEOTIDE SEQUENCE [LARGE SCALE GENOMIC DNA]</scope>
    <source>
        <strain evidence="4">cv. Stackhouse</strain>
    </source>
</reference>
<dbReference type="GeneID" id="17323336"/>